<dbReference type="Proteomes" id="UP000053480">
    <property type="component" value="Unassembled WGS sequence"/>
</dbReference>
<organism evidence="1 2">
    <name type="scientific">Candidatus Aramenus sulfurataquae</name>
    <dbReference type="NCBI Taxonomy" id="1326980"/>
    <lineage>
        <taxon>Archaea</taxon>
        <taxon>Thermoproteota</taxon>
        <taxon>Thermoprotei</taxon>
        <taxon>Sulfolobales</taxon>
        <taxon>Sulfolobaceae</taxon>
        <taxon>Candidatus Aramenus</taxon>
    </lineage>
</organism>
<protein>
    <submittedName>
        <fullName evidence="1">Uncharacterized protein</fullName>
    </submittedName>
</protein>
<evidence type="ECO:0000313" key="2">
    <source>
        <dbReference type="Proteomes" id="UP000053480"/>
    </source>
</evidence>
<dbReference type="EMBL" id="JZWS03000009">
    <property type="protein sequence ID" value="MEW9491923.1"/>
    <property type="molecule type" value="Genomic_DNA"/>
</dbReference>
<reference evidence="1" key="1">
    <citation type="submission" date="2024-07" db="EMBL/GenBank/DDBJ databases">
        <title>Metagenome and Metagenome-Assembled Genomes of Archaea from a hot spring from the geothermal field of Los Azufres, Mexico.</title>
        <authorList>
            <person name="Marin-Paredes R."/>
            <person name="Martinez-Romero E."/>
            <person name="Servin-Garciduenas L.E."/>
        </authorList>
    </citation>
    <scope>NUCLEOTIDE SEQUENCE</scope>
    <source>
        <strain evidence="1">AZ1-454</strain>
    </source>
</reference>
<accession>A0ACC6TQ73</accession>
<sequence>MNLIEEALLIIGLAMMPYGLYEIVRGEGDRQVKVLLIGTSLALFIIEFILAYR</sequence>
<comment type="caution">
    <text evidence="1">The sequence shown here is derived from an EMBL/GenBank/DDBJ whole genome shotgun (WGS) entry which is preliminary data.</text>
</comment>
<name>A0ACC6TQ73_9CREN</name>
<proteinExistence type="predicted"/>
<evidence type="ECO:0000313" key="1">
    <source>
        <dbReference type="EMBL" id="MEW9491923.1"/>
    </source>
</evidence>
<gene>
    <name evidence="1" type="ORF">TQ35_0006965</name>
</gene>